<accession>A0A6A6DLX1</accession>
<dbReference type="InterPro" id="IPR011701">
    <property type="entry name" value="MFS"/>
</dbReference>
<keyword evidence="3" id="KW-1133">Transmembrane helix</keyword>
<dbReference type="Pfam" id="PF07690">
    <property type="entry name" value="MFS_1"/>
    <property type="match status" value="1"/>
</dbReference>
<protein>
    <submittedName>
        <fullName evidence="4">MFS general substrate transporter</fullName>
    </submittedName>
</protein>
<evidence type="ECO:0000313" key="4">
    <source>
        <dbReference type="EMBL" id="KAF2180471.1"/>
    </source>
</evidence>
<comment type="similarity">
    <text evidence="2">Belongs to the major facilitator superfamily. Monocarboxylate porter (TC 2.A.1.13) family.</text>
</comment>
<keyword evidence="3" id="KW-0812">Transmembrane</keyword>
<name>A0A6A6DLX1_9PEZI</name>
<keyword evidence="3" id="KW-0472">Membrane</keyword>
<feature type="transmembrane region" description="Helical" evidence="3">
    <location>
        <begin position="200"/>
        <end position="220"/>
    </location>
</feature>
<feature type="transmembrane region" description="Helical" evidence="3">
    <location>
        <begin position="99"/>
        <end position="119"/>
    </location>
</feature>
<evidence type="ECO:0000256" key="1">
    <source>
        <dbReference type="ARBA" id="ARBA00004141"/>
    </source>
</evidence>
<reference evidence="4" key="1">
    <citation type="journal article" date="2020" name="Stud. Mycol.">
        <title>101 Dothideomycetes genomes: a test case for predicting lifestyles and emergence of pathogens.</title>
        <authorList>
            <person name="Haridas S."/>
            <person name="Albert R."/>
            <person name="Binder M."/>
            <person name="Bloem J."/>
            <person name="Labutti K."/>
            <person name="Salamov A."/>
            <person name="Andreopoulos B."/>
            <person name="Baker S."/>
            <person name="Barry K."/>
            <person name="Bills G."/>
            <person name="Bluhm B."/>
            <person name="Cannon C."/>
            <person name="Castanera R."/>
            <person name="Culley D."/>
            <person name="Daum C."/>
            <person name="Ezra D."/>
            <person name="Gonzalez J."/>
            <person name="Henrissat B."/>
            <person name="Kuo A."/>
            <person name="Liang C."/>
            <person name="Lipzen A."/>
            <person name="Lutzoni F."/>
            <person name="Magnuson J."/>
            <person name="Mondo S."/>
            <person name="Nolan M."/>
            <person name="Ohm R."/>
            <person name="Pangilinan J."/>
            <person name="Park H.-J."/>
            <person name="Ramirez L."/>
            <person name="Alfaro M."/>
            <person name="Sun H."/>
            <person name="Tritt A."/>
            <person name="Yoshinaga Y."/>
            <person name="Zwiers L.-H."/>
            <person name="Turgeon B."/>
            <person name="Goodwin S."/>
            <person name="Spatafora J."/>
            <person name="Crous P."/>
            <person name="Grigoriev I."/>
        </authorList>
    </citation>
    <scope>NUCLEOTIDE SEQUENCE</scope>
    <source>
        <strain evidence="4">CBS 207.26</strain>
    </source>
</reference>
<dbReference type="PANTHER" id="PTHR11360:SF287">
    <property type="entry name" value="MFS MONOCARBOXYLATE TRANSPORTER"/>
    <property type="match status" value="1"/>
</dbReference>
<feature type="transmembrane region" description="Helical" evidence="3">
    <location>
        <begin position="308"/>
        <end position="328"/>
    </location>
</feature>
<keyword evidence="5" id="KW-1185">Reference proteome</keyword>
<dbReference type="OrthoDB" id="2213137at2759"/>
<dbReference type="AlphaFoldDB" id="A0A6A6DLX1"/>
<proteinExistence type="inferred from homology"/>
<feature type="transmembrane region" description="Helical" evidence="3">
    <location>
        <begin position="139"/>
        <end position="157"/>
    </location>
</feature>
<feature type="transmembrane region" description="Helical" evidence="3">
    <location>
        <begin position="437"/>
        <end position="457"/>
    </location>
</feature>
<dbReference type="GO" id="GO:0022857">
    <property type="term" value="F:transmembrane transporter activity"/>
    <property type="evidence" value="ECO:0007669"/>
    <property type="project" value="InterPro"/>
</dbReference>
<dbReference type="Gene3D" id="1.20.1250.20">
    <property type="entry name" value="MFS general substrate transporter like domains"/>
    <property type="match status" value="1"/>
</dbReference>
<dbReference type="SUPFAM" id="SSF103473">
    <property type="entry name" value="MFS general substrate transporter"/>
    <property type="match status" value="1"/>
</dbReference>
<feature type="transmembrane region" description="Helical" evidence="3">
    <location>
        <begin position="264"/>
        <end position="281"/>
    </location>
</feature>
<dbReference type="InterPro" id="IPR036259">
    <property type="entry name" value="MFS_trans_sf"/>
</dbReference>
<dbReference type="PANTHER" id="PTHR11360">
    <property type="entry name" value="MONOCARBOXYLATE TRANSPORTER"/>
    <property type="match status" value="1"/>
</dbReference>
<feature type="transmembrane region" description="Helical" evidence="3">
    <location>
        <begin position="343"/>
        <end position="364"/>
    </location>
</feature>
<feature type="transmembrane region" description="Helical" evidence="3">
    <location>
        <begin position="169"/>
        <end position="194"/>
    </location>
</feature>
<dbReference type="EMBL" id="ML994657">
    <property type="protein sequence ID" value="KAF2180471.1"/>
    <property type="molecule type" value="Genomic_DNA"/>
</dbReference>
<organism evidence="4 5">
    <name type="scientific">Zopfia rhizophila CBS 207.26</name>
    <dbReference type="NCBI Taxonomy" id="1314779"/>
    <lineage>
        <taxon>Eukaryota</taxon>
        <taxon>Fungi</taxon>
        <taxon>Dikarya</taxon>
        <taxon>Ascomycota</taxon>
        <taxon>Pezizomycotina</taxon>
        <taxon>Dothideomycetes</taxon>
        <taxon>Dothideomycetes incertae sedis</taxon>
        <taxon>Zopfiaceae</taxon>
        <taxon>Zopfia</taxon>
    </lineage>
</organism>
<dbReference type="InterPro" id="IPR050327">
    <property type="entry name" value="Proton-linked_MCT"/>
</dbReference>
<gene>
    <name evidence="4" type="ORF">K469DRAFT_753184</name>
</gene>
<evidence type="ECO:0000313" key="5">
    <source>
        <dbReference type="Proteomes" id="UP000800200"/>
    </source>
</evidence>
<sequence>MADTAQPSSGELDGNMMPSVGFDARSSNSLEGCASNAYNVGSKRSIKGATAATSQVKLKPKPPESHALFSDDVTLNSLGFEEPEGGGFTLPPADKGFGAWSYVAAAFAMYIVVWGFPNAFPIFQTYLSSGEKAQYRDSMILPILAPGIQDILEGIFFQILPKLARYRRLLVIIGIAIMIVAIFMASCATTAWQIVLTQGILFGCGGIILNFVHVSVFIEWFTEEKQSQAMSIIWAGYRVGELAFPPVCQWLLDKHGYEETLRVLIAPMLALLLPSIMLLRGRYPVAQVTTEPPSPPGSKLAALRSPNVLFHLLISLMLDLVINVPTMFVTRFGADIGLGTPDIALALSVYTLCNLVGTTVFGWISHSGNYESLLALCAVTTSLSHLLIWGFTTTKFGLFGYAIAAGISSGGQDNCLYPFYSEISGKDGDLYRTIHSLFSFVGGIAILSVGPVGVALLRLSPDITEGAYALGKYQVGQQCCPASYF</sequence>
<dbReference type="GO" id="GO:0016020">
    <property type="term" value="C:membrane"/>
    <property type="evidence" value="ECO:0007669"/>
    <property type="project" value="UniProtKB-SubCell"/>
</dbReference>
<evidence type="ECO:0000256" key="2">
    <source>
        <dbReference type="ARBA" id="ARBA00006727"/>
    </source>
</evidence>
<evidence type="ECO:0000256" key="3">
    <source>
        <dbReference type="SAM" id="Phobius"/>
    </source>
</evidence>
<dbReference type="Proteomes" id="UP000800200">
    <property type="component" value="Unassembled WGS sequence"/>
</dbReference>
<comment type="subcellular location">
    <subcellularLocation>
        <location evidence="1">Membrane</location>
        <topology evidence="1">Multi-pass membrane protein</topology>
    </subcellularLocation>
</comment>